<feature type="compositionally biased region" description="Basic and acidic residues" evidence="5">
    <location>
        <begin position="235"/>
        <end position="247"/>
    </location>
</feature>
<evidence type="ECO:0000313" key="8">
    <source>
        <dbReference type="EMBL" id="EFX04351.1"/>
    </source>
</evidence>
<comment type="subcellular location">
    <subcellularLocation>
        <location evidence="1">Nucleus</location>
    </subcellularLocation>
</comment>
<dbReference type="eggNOG" id="KOG2928">
    <property type="taxonomic scope" value="Eukaryota"/>
</dbReference>
<feature type="region of interest" description="Disordered" evidence="5">
    <location>
        <begin position="647"/>
        <end position="681"/>
    </location>
</feature>
<dbReference type="InterPro" id="IPR056772">
    <property type="entry name" value="RecA-like_ORC2"/>
</dbReference>
<dbReference type="Pfam" id="PF24882">
    <property type="entry name" value="WHD_ORC2"/>
    <property type="match status" value="1"/>
</dbReference>
<evidence type="ECO:0000256" key="3">
    <source>
        <dbReference type="ARBA" id="ARBA00022705"/>
    </source>
</evidence>
<feature type="compositionally biased region" description="Basic and acidic residues" evidence="5">
    <location>
        <begin position="654"/>
        <end position="663"/>
    </location>
</feature>
<dbReference type="InterPro" id="IPR056773">
    <property type="entry name" value="WHD_ORC2"/>
</dbReference>
<feature type="compositionally biased region" description="Basic and acidic residues" evidence="5">
    <location>
        <begin position="80"/>
        <end position="91"/>
    </location>
</feature>
<keyword evidence="4" id="KW-0539">Nucleus</keyword>
<accession>F0XEN4</accession>
<comment type="similarity">
    <text evidence="2">Belongs to the ORC2 family.</text>
</comment>
<feature type="domain" description="Origin recognition complex subunit 2 RecA-like" evidence="6">
    <location>
        <begin position="370"/>
        <end position="578"/>
    </location>
</feature>
<dbReference type="HOGENOM" id="CLU_018596_2_0_1"/>
<dbReference type="Proteomes" id="UP000007796">
    <property type="component" value="Unassembled WGS sequence"/>
</dbReference>
<dbReference type="OrthoDB" id="346673at2759"/>
<evidence type="ECO:0000259" key="7">
    <source>
        <dbReference type="Pfam" id="PF24882"/>
    </source>
</evidence>
<feature type="compositionally biased region" description="Polar residues" evidence="5">
    <location>
        <begin position="153"/>
        <end position="162"/>
    </location>
</feature>
<evidence type="ECO:0000259" key="6">
    <source>
        <dbReference type="Pfam" id="PF04084"/>
    </source>
</evidence>
<feature type="compositionally biased region" description="Acidic residues" evidence="5">
    <location>
        <begin position="38"/>
        <end position="50"/>
    </location>
</feature>
<evidence type="ECO:0000256" key="2">
    <source>
        <dbReference type="ARBA" id="ARBA00007421"/>
    </source>
</evidence>
<dbReference type="GeneID" id="25974139"/>
<keyword evidence="3" id="KW-0235">DNA replication</keyword>
<dbReference type="RefSeq" id="XP_014173833.1">
    <property type="nucleotide sequence ID" value="XM_014318358.1"/>
</dbReference>
<dbReference type="PANTHER" id="PTHR14052">
    <property type="entry name" value="ORIGIN RECOGNITION COMPLEX SUBUNIT 2"/>
    <property type="match status" value="1"/>
</dbReference>
<feature type="domain" description="Origin recognition complex subunit 2 winged-helix" evidence="7">
    <location>
        <begin position="680"/>
        <end position="740"/>
    </location>
</feature>
<feature type="compositionally biased region" description="Acidic residues" evidence="5">
    <location>
        <begin position="213"/>
        <end position="234"/>
    </location>
</feature>
<feature type="compositionally biased region" description="Acidic residues" evidence="5">
    <location>
        <begin position="196"/>
        <end position="206"/>
    </location>
</feature>
<dbReference type="InterPro" id="IPR007220">
    <property type="entry name" value="ORC2"/>
</dbReference>
<protein>
    <submittedName>
        <fullName evidence="8">Origin recognition complex subunit</fullName>
    </submittedName>
</protein>
<name>F0XEN4_GROCL</name>
<evidence type="ECO:0000256" key="4">
    <source>
        <dbReference type="ARBA" id="ARBA00023242"/>
    </source>
</evidence>
<feature type="compositionally biased region" description="Polar residues" evidence="5">
    <location>
        <begin position="60"/>
        <end position="79"/>
    </location>
</feature>
<sequence>MARIAKRRPASKADTSIRGNGVVLTPRKRRLSEIVESQTEDDEDEAEDLDPMTPTKRQRTVGQQPLLSGSCTKQNQQRQRLADGEKDKGADPYDYDSVYDVPADDKSLPVAPKPNSQQKQVRLPKKQIAEDVGGGGQVSTPTARRRTTAMFGTPTNAFSVTTPRKAIVDTPMRRSMADRSARRKSTRALIDRAVAGDEDEDDDDELEARIFGVEEDEDEDEDENVVGDEEEDGKTDEKIDQTDKTDVSEQPMEPVTPRRRGRPPKVKKDETAAAATATGEGEPSPVKRRGPGRPRKDQTATGTSSSRRGPATPPRDLPAHEHFFFQNNRTGAAKTSNNTLAGLTLLTHEEYFQLGEASSNNSRANHETEVRFLEDLHAQSFGQWAFELAQGFGVCLYGYGSKRRVLRAFARALYQGGGSGANRIVIVDGWAAGGGMGGGRGTSTAAASVSASAAALRDIMGAVAAAAVSGGSGEGGGGSEEEGDSHGIPHLPAIIPAAERALLALLDAGLDTTSTPTVTLIINGIDAPALRRPAAQATLARVAAHRRVRLLCAADTPGFALLWDGAARAALNLVFHDTTTFRGLVGHGSDEHEADSGLDAVDEVHALLGRRVRRVGGKDGAAFVLRSLPENARSLFQLLVAEALAGGGGGGRRGGRDGRRAVSDDDDDDDDNDDNEYGDEGESAGLEYRILYNKAVEEFICSSEMAFRTLLKEFHDHQMVTSRKDAFGTELLSLPFRRDELEALLEDLVS</sequence>
<feature type="compositionally biased region" description="Acidic residues" evidence="5">
    <location>
        <begin position="664"/>
        <end position="681"/>
    </location>
</feature>
<keyword evidence="9" id="KW-1185">Reference proteome</keyword>
<gene>
    <name evidence="8" type="ORF">CMQ_1279</name>
</gene>
<dbReference type="GO" id="GO:0005664">
    <property type="term" value="C:nuclear origin of replication recognition complex"/>
    <property type="evidence" value="ECO:0007669"/>
    <property type="project" value="TreeGrafter"/>
</dbReference>
<dbReference type="STRING" id="655863.F0XEN4"/>
<dbReference type="Pfam" id="PF04084">
    <property type="entry name" value="RecA-like_ORC2"/>
    <property type="match status" value="1"/>
</dbReference>
<feature type="compositionally biased region" description="Low complexity" evidence="5">
    <location>
        <begin position="272"/>
        <end position="282"/>
    </location>
</feature>
<reference evidence="8 9" key="1">
    <citation type="journal article" date="2011" name="Proc. Natl. Acad. Sci. U.S.A.">
        <title>Genome and transcriptome analyses of the mountain pine beetle-fungal symbiont Grosmannia clavigera, a lodgepole pine pathogen.</title>
        <authorList>
            <person name="DiGuistini S."/>
            <person name="Wang Y."/>
            <person name="Liao N.Y."/>
            <person name="Taylor G."/>
            <person name="Tanguay P."/>
            <person name="Feau N."/>
            <person name="Henrissat B."/>
            <person name="Chan S.K."/>
            <person name="Hesse-Orce U."/>
            <person name="Alamouti S.M."/>
            <person name="Tsui C.K.M."/>
            <person name="Docking R.T."/>
            <person name="Levasseur A."/>
            <person name="Haridas S."/>
            <person name="Robertson G."/>
            <person name="Birol I."/>
            <person name="Holt R.A."/>
            <person name="Marra M.A."/>
            <person name="Hamelin R.C."/>
            <person name="Hirst M."/>
            <person name="Jones S.J.M."/>
            <person name="Bohlmann J."/>
            <person name="Breuil C."/>
        </authorList>
    </citation>
    <scope>NUCLEOTIDE SEQUENCE [LARGE SCALE GENOMIC DNA]</scope>
    <source>
        <strain evidence="9">kw1407 / UAMH 11150</strain>
    </source>
</reference>
<dbReference type="FunCoup" id="F0XEN4">
    <property type="interactions" value="855"/>
</dbReference>
<evidence type="ECO:0000256" key="5">
    <source>
        <dbReference type="SAM" id="MobiDB-lite"/>
    </source>
</evidence>
<evidence type="ECO:0000313" key="9">
    <source>
        <dbReference type="Proteomes" id="UP000007796"/>
    </source>
</evidence>
<feature type="compositionally biased region" description="Basic residues" evidence="5">
    <location>
        <begin position="1"/>
        <end position="10"/>
    </location>
</feature>
<dbReference type="GO" id="GO:0003688">
    <property type="term" value="F:DNA replication origin binding"/>
    <property type="evidence" value="ECO:0007669"/>
    <property type="project" value="TreeGrafter"/>
</dbReference>
<feature type="compositionally biased region" description="Basic and acidic residues" evidence="5">
    <location>
        <begin position="171"/>
        <end position="180"/>
    </location>
</feature>
<dbReference type="GO" id="GO:0006260">
    <property type="term" value="P:DNA replication"/>
    <property type="evidence" value="ECO:0007669"/>
    <property type="project" value="UniProtKB-KW"/>
</dbReference>
<organism evidence="9">
    <name type="scientific">Grosmannia clavigera (strain kw1407 / UAMH 11150)</name>
    <name type="common">Blue stain fungus</name>
    <name type="synonym">Graphiocladiella clavigera</name>
    <dbReference type="NCBI Taxonomy" id="655863"/>
    <lineage>
        <taxon>Eukaryota</taxon>
        <taxon>Fungi</taxon>
        <taxon>Dikarya</taxon>
        <taxon>Ascomycota</taxon>
        <taxon>Pezizomycotina</taxon>
        <taxon>Sordariomycetes</taxon>
        <taxon>Sordariomycetidae</taxon>
        <taxon>Ophiostomatales</taxon>
        <taxon>Ophiostomataceae</taxon>
        <taxon>Leptographium</taxon>
    </lineage>
</organism>
<dbReference type="InParanoid" id="F0XEN4"/>
<dbReference type="EMBL" id="GL629765">
    <property type="protein sequence ID" value="EFX04351.1"/>
    <property type="molecule type" value="Genomic_DNA"/>
</dbReference>
<proteinExistence type="inferred from homology"/>
<dbReference type="AlphaFoldDB" id="F0XEN4"/>
<evidence type="ECO:0000256" key="1">
    <source>
        <dbReference type="ARBA" id="ARBA00004123"/>
    </source>
</evidence>
<dbReference type="PANTHER" id="PTHR14052:SF0">
    <property type="entry name" value="ORIGIN RECOGNITION COMPLEX SUBUNIT 2"/>
    <property type="match status" value="1"/>
</dbReference>
<feature type="region of interest" description="Disordered" evidence="5">
    <location>
        <begin position="1"/>
        <end position="319"/>
    </location>
</feature>